<reference evidence="1" key="1">
    <citation type="submission" date="2022-01" db="EMBL/GenBank/DDBJ databases">
        <title>Comparative genomics reveals a dynamic genome evolution in the ectomycorrhizal milk-cap (Lactarius) mushrooms.</title>
        <authorList>
            <consortium name="DOE Joint Genome Institute"/>
            <person name="Lebreton A."/>
            <person name="Tang N."/>
            <person name="Kuo A."/>
            <person name="LaButti K."/>
            <person name="Drula E."/>
            <person name="Barry K."/>
            <person name="Clum A."/>
            <person name="Lipzen A."/>
            <person name="Mousain D."/>
            <person name="Ng V."/>
            <person name="Wang R."/>
            <person name="Wang X."/>
            <person name="Dai Y."/>
            <person name="Henrissat B."/>
            <person name="Grigoriev I.V."/>
            <person name="Guerin-Laguette A."/>
            <person name="Yu F."/>
            <person name="Martin F.M."/>
        </authorList>
    </citation>
    <scope>NUCLEOTIDE SEQUENCE</scope>
    <source>
        <strain evidence="1">QP</strain>
    </source>
</reference>
<evidence type="ECO:0000313" key="1">
    <source>
        <dbReference type="EMBL" id="KAH8987292.1"/>
    </source>
</evidence>
<evidence type="ECO:0000313" key="2">
    <source>
        <dbReference type="Proteomes" id="UP001201163"/>
    </source>
</evidence>
<protein>
    <submittedName>
        <fullName evidence="1">Uncharacterized protein</fullName>
    </submittedName>
</protein>
<dbReference type="EMBL" id="JAKELL010000048">
    <property type="protein sequence ID" value="KAH8987292.1"/>
    <property type="molecule type" value="Genomic_DNA"/>
</dbReference>
<proteinExistence type="predicted"/>
<organism evidence="1 2">
    <name type="scientific">Lactarius akahatsu</name>
    <dbReference type="NCBI Taxonomy" id="416441"/>
    <lineage>
        <taxon>Eukaryota</taxon>
        <taxon>Fungi</taxon>
        <taxon>Dikarya</taxon>
        <taxon>Basidiomycota</taxon>
        <taxon>Agaricomycotina</taxon>
        <taxon>Agaricomycetes</taxon>
        <taxon>Russulales</taxon>
        <taxon>Russulaceae</taxon>
        <taxon>Lactarius</taxon>
    </lineage>
</organism>
<gene>
    <name evidence="1" type="ORF">EDB92DRAFT_1876307</name>
</gene>
<sequence length="75" mass="8103">MTGWAKPELSLFAAVCFPCFRAHRYCNVCLIAGITNTCTCLLDATGEYIPMQIPPSLYCIPCPNKNGVTESSAQG</sequence>
<name>A0AAD4LBZ1_9AGAM</name>
<comment type="caution">
    <text evidence="1">The sequence shown here is derived from an EMBL/GenBank/DDBJ whole genome shotgun (WGS) entry which is preliminary data.</text>
</comment>
<keyword evidence="2" id="KW-1185">Reference proteome</keyword>
<dbReference type="Proteomes" id="UP001201163">
    <property type="component" value="Unassembled WGS sequence"/>
</dbReference>
<accession>A0AAD4LBZ1</accession>
<dbReference type="AlphaFoldDB" id="A0AAD4LBZ1"/>